<dbReference type="PRINTS" id="PR00778">
    <property type="entry name" value="HTHARSR"/>
</dbReference>
<accession>A0A844M0U4</accession>
<dbReference type="InterPro" id="IPR036390">
    <property type="entry name" value="WH_DNA-bd_sf"/>
</dbReference>
<dbReference type="InterPro" id="IPR001845">
    <property type="entry name" value="HTH_ArsR_DNA-bd_dom"/>
</dbReference>
<feature type="domain" description="HTH arsR-type" evidence="5">
    <location>
        <begin position="1"/>
        <end position="89"/>
    </location>
</feature>
<dbReference type="EMBL" id="WFKQ01000004">
    <property type="protein sequence ID" value="MUG32403.1"/>
    <property type="molecule type" value="Genomic_DNA"/>
</dbReference>
<dbReference type="RefSeq" id="WP_011960394.1">
    <property type="nucleotide sequence ID" value="NZ_WFKQ01000004.1"/>
</dbReference>
<dbReference type="Gene3D" id="1.10.10.10">
    <property type="entry name" value="Winged helix-like DNA-binding domain superfamily/Winged helix DNA-binding domain"/>
    <property type="match status" value="1"/>
</dbReference>
<dbReference type="Proteomes" id="UP000442109">
    <property type="component" value="Unassembled WGS sequence"/>
</dbReference>
<keyword evidence="1" id="KW-0059">Arsenical resistance</keyword>
<dbReference type="OrthoDB" id="9793058at2"/>
<dbReference type="SUPFAM" id="SSF46785">
    <property type="entry name" value="Winged helix' DNA-binding domain"/>
    <property type="match status" value="1"/>
</dbReference>
<dbReference type="CDD" id="cd00090">
    <property type="entry name" value="HTH_ARSR"/>
    <property type="match status" value="1"/>
</dbReference>
<dbReference type="NCBIfam" id="NF033788">
    <property type="entry name" value="HTH_metalloreg"/>
    <property type="match status" value="1"/>
</dbReference>
<keyword evidence="4" id="KW-0804">Transcription</keyword>
<evidence type="ECO:0000256" key="3">
    <source>
        <dbReference type="ARBA" id="ARBA00023125"/>
    </source>
</evidence>
<keyword evidence="7" id="KW-1185">Reference proteome</keyword>
<dbReference type="InterPro" id="IPR036388">
    <property type="entry name" value="WH-like_DNA-bd_sf"/>
</dbReference>
<evidence type="ECO:0000313" key="6">
    <source>
        <dbReference type="EMBL" id="MUG32403.1"/>
    </source>
</evidence>
<dbReference type="GO" id="GO:0003700">
    <property type="term" value="F:DNA-binding transcription factor activity"/>
    <property type="evidence" value="ECO:0007669"/>
    <property type="project" value="InterPro"/>
</dbReference>
<dbReference type="Pfam" id="PF01022">
    <property type="entry name" value="HTH_5"/>
    <property type="match status" value="1"/>
</dbReference>
<dbReference type="InterPro" id="IPR051081">
    <property type="entry name" value="HTH_MetalResp_TranReg"/>
</dbReference>
<reference evidence="6 7" key="1">
    <citation type="journal article" date="2019" name="PLoS ONE">
        <title>Pup mortality in New Zealand sea lions (Phocarctos hookeri) at Enderby Island, Auckland Islands, 2013-18.</title>
        <authorList>
            <person name="Michael S.A."/>
            <person name="Hayman D.T.S."/>
            <person name="Gray R."/>
            <person name="Zhang J."/>
            <person name="Rogers L."/>
            <person name="Roe W.D."/>
        </authorList>
    </citation>
    <scope>NUCLEOTIDE SEQUENCE [LARGE SCALE GENOMIC DNA]</scope>
    <source>
        <strain evidence="6 7">SM868</strain>
    </source>
</reference>
<dbReference type="AlphaFoldDB" id="A0A844M0U4"/>
<dbReference type="InterPro" id="IPR011991">
    <property type="entry name" value="ArsR-like_HTH"/>
</dbReference>
<name>A0A844M0U4_9GAMM</name>
<keyword evidence="2" id="KW-0805">Transcription regulation</keyword>
<organism evidence="6 7">
    <name type="scientific">Psychrobacter sanguinis</name>
    <dbReference type="NCBI Taxonomy" id="861445"/>
    <lineage>
        <taxon>Bacteria</taxon>
        <taxon>Pseudomonadati</taxon>
        <taxon>Pseudomonadota</taxon>
        <taxon>Gammaproteobacteria</taxon>
        <taxon>Moraxellales</taxon>
        <taxon>Moraxellaceae</taxon>
        <taxon>Psychrobacter</taxon>
    </lineage>
</organism>
<evidence type="ECO:0000259" key="5">
    <source>
        <dbReference type="PROSITE" id="PS50987"/>
    </source>
</evidence>
<evidence type="ECO:0000256" key="1">
    <source>
        <dbReference type="ARBA" id="ARBA00022849"/>
    </source>
</evidence>
<evidence type="ECO:0000313" key="7">
    <source>
        <dbReference type="Proteomes" id="UP000442109"/>
    </source>
</evidence>
<dbReference type="GO" id="GO:0003677">
    <property type="term" value="F:DNA binding"/>
    <property type="evidence" value="ECO:0007669"/>
    <property type="project" value="UniProtKB-KW"/>
</dbReference>
<dbReference type="SMART" id="SM00418">
    <property type="entry name" value="HTH_ARSR"/>
    <property type="match status" value="1"/>
</dbReference>
<gene>
    <name evidence="6" type="ORF">GB996_06300</name>
</gene>
<dbReference type="PANTHER" id="PTHR33154:SF18">
    <property type="entry name" value="ARSENICAL RESISTANCE OPERON REPRESSOR"/>
    <property type="match status" value="1"/>
</dbReference>
<keyword evidence="3" id="KW-0238">DNA-binding</keyword>
<dbReference type="GO" id="GO:0046685">
    <property type="term" value="P:response to arsenic-containing substance"/>
    <property type="evidence" value="ECO:0007669"/>
    <property type="project" value="UniProtKB-KW"/>
</dbReference>
<evidence type="ECO:0000256" key="4">
    <source>
        <dbReference type="ARBA" id="ARBA00023163"/>
    </source>
</evidence>
<comment type="caution">
    <text evidence="6">The sequence shown here is derived from an EMBL/GenBank/DDBJ whole genome shotgun (WGS) entry which is preliminary data.</text>
</comment>
<proteinExistence type="predicted"/>
<dbReference type="PANTHER" id="PTHR33154">
    <property type="entry name" value="TRANSCRIPTIONAL REGULATOR, ARSR FAMILY"/>
    <property type="match status" value="1"/>
</dbReference>
<evidence type="ECO:0000256" key="2">
    <source>
        <dbReference type="ARBA" id="ARBA00023015"/>
    </source>
</evidence>
<dbReference type="PROSITE" id="PS50987">
    <property type="entry name" value="HTH_ARSR_2"/>
    <property type="match status" value="1"/>
</dbReference>
<sequence>MVSSVTFFKALSDPTRLKLMLQLREQDMLCVCHLTEHLQQPQPTISRHLSHLKKAGLVTCERRGTWMWYAINPDLPQWCQDIIHRMPQI</sequence>
<protein>
    <submittedName>
        <fullName evidence="6">Metalloregulator ArsR/SmtB family transcription factor</fullName>
    </submittedName>
</protein>